<protein>
    <submittedName>
        <fullName evidence="3">SMR family transporter</fullName>
    </submittedName>
</protein>
<organism evidence="3 4">
    <name type="scientific">Microbacterium bandirmense</name>
    <dbReference type="NCBI Taxonomy" id="3122050"/>
    <lineage>
        <taxon>Bacteria</taxon>
        <taxon>Bacillati</taxon>
        <taxon>Actinomycetota</taxon>
        <taxon>Actinomycetes</taxon>
        <taxon>Micrococcales</taxon>
        <taxon>Microbacteriaceae</taxon>
        <taxon>Microbacterium</taxon>
    </lineage>
</organism>
<feature type="transmembrane region" description="Helical" evidence="2">
    <location>
        <begin position="38"/>
        <end position="54"/>
    </location>
</feature>
<dbReference type="Pfam" id="PF00893">
    <property type="entry name" value="Multi_Drug_Res"/>
    <property type="match status" value="1"/>
</dbReference>
<keyword evidence="1 2" id="KW-0812">Transmembrane</keyword>
<comment type="subcellular location">
    <subcellularLocation>
        <location evidence="1">Cell membrane</location>
        <topology evidence="1">Multi-pass membrane protein</topology>
    </subcellularLocation>
</comment>
<keyword evidence="4" id="KW-1185">Reference proteome</keyword>
<evidence type="ECO:0000256" key="2">
    <source>
        <dbReference type="SAM" id="Phobius"/>
    </source>
</evidence>
<dbReference type="InterPro" id="IPR045324">
    <property type="entry name" value="Small_multidrug_res"/>
</dbReference>
<dbReference type="InterPro" id="IPR037185">
    <property type="entry name" value="EmrE-like"/>
</dbReference>
<feature type="transmembrane region" description="Helical" evidence="2">
    <location>
        <begin position="6"/>
        <end position="26"/>
    </location>
</feature>
<keyword evidence="2" id="KW-1133">Transmembrane helix</keyword>
<evidence type="ECO:0000313" key="3">
    <source>
        <dbReference type="EMBL" id="MEJ1087281.1"/>
    </source>
</evidence>
<keyword evidence="2" id="KW-0472">Membrane</keyword>
<dbReference type="SUPFAM" id="SSF103481">
    <property type="entry name" value="Multidrug resistance efflux transporter EmrE"/>
    <property type="match status" value="1"/>
</dbReference>
<comment type="caution">
    <text evidence="3">The sequence shown here is derived from an EMBL/GenBank/DDBJ whole genome shotgun (WGS) entry which is preliminary data.</text>
</comment>
<name>A0ABU8L9M5_9MICO</name>
<dbReference type="Proteomes" id="UP001371224">
    <property type="component" value="Unassembled WGS sequence"/>
</dbReference>
<proteinExistence type="inferred from homology"/>
<evidence type="ECO:0000313" key="4">
    <source>
        <dbReference type="Proteomes" id="UP001371224"/>
    </source>
</evidence>
<sequence length="55" mass="5942">MRSGRHIGVAYGLWTAIGIVLVAVMARTIWKDPLTRRMLAGIGLIIIGVVLIEVA</sequence>
<accession>A0ABU8L9M5</accession>
<comment type="similarity">
    <text evidence="1">Belongs to the drug/metabolite transporter (DMT) superfamily. Small multidrug resistance (SMR) (TC 2.A.7.1) family.</text>
</comment>
<reference evidence="3 4" key="1">
    <citation type="submission" date="2024-02" db="EMBL/GenBank/DDBJ databases">
        <authorList>
            <person name="Saticioglu I.B."/>
        </authorList>
    </citation>
    <scope>NUCLEOTIDE SEQUENCE [LARGE SCALE GENOMIC DNA]</scope>
    <source>
        <strain evidence="3 4">Mu-80</strain>
    </source>
</reference>
<dbReference type="RefSeq" id="WP_337330953.1">
    <property type="nucleotide sequence ID" value="NZ_JBBDGM010000002.1"/>
</dbReference>
<evidence type="ECO:0000256" key="1">
    <source>
        <dbReference type="RuleBase" id="RU003942"/>
    </source>
</evidence>
<dbReference type="Gene3D" id="1.10.3730.20">
    <property type="match status" value="1"/>
</dbReference>
<gene>
    <name evidence="3" type="ORF">WDU99_03005</name>
</gene>
<dbReference type="EMBL" id="JBBDGM010000002">
    <property type="protein sequence ID" value="MEJ1087281.1"/>
    <property type="molecule type" value="Genomic_DNA"/>
</dbReference>